<evidence type="ECO:0000313" key="2">
    <source>
        <dbReference type="EMBL" id="JAS59526.1"/>
    </source>
</evidence>
<protein>
    <submittedName>
        <fullName evidence="2">Uncharacterized protein</fullName>
    </submittedName>
</protein>
<proteinExistence type="predicted"/>
<feature type="non-terminal residue" evidence="2">
    <location>
        <position position="124"/>
    </location>
</feature>
<name>A0A1B6GAS7_9HEMI</name>
<organism evidence="2">
    <name type="scientific">Cuerna arida</name>
    <dbReference type="NCBI Taxonomy" id="1464854"/>
    <lineage>
        <taxon>Eukaryota</taxon>
        <taxon>Metazoa</taxon>
        <taxon>Ecdysozoa</taxon>
        <taxon>Arthropoda</taxon>
        <taxon>Hexapoda</taxon>
        <taxon>Insecta</taxon>
        <taxon>Pterygota</taxon>
        <taxon>Neoptera</taxon>
        <taxon>Paraneoptera</taxon>
        <taxon>Hemiptera</taxon>
        <taxon>Auchenorrhyncha</taxon>
        <taxon>Membracoidea</taxon>
        <taxon>Cicadellidae</taxon>
        <taxon>Cicadellinae</taxon>
        <taxon>Proconiini</taxon>
        <taxon>Cuerna</taxon>
    </lineage>
</organism>
<feature type="non-terminal residue" evidence="2">
    <location>
        <position position="1"/>
    </location>
</feature>
<reference evidence="2" key="1">
    <citation type="submission" date="2015-11" db="EMBL/GenBank/DDBJ databases">
        <title>De novo transcriptome assembly of four potential Pierce s Disease insect vectors from Arizona vineyards.</title>
        <authorList>
            <person name="Tassone E.E."/>
        </authorList>
    </citation>
    <scope>NUCLEOTIDE SEQUENCE</scope>
</reference>
<dbReference type="AlphaFoldDB" id="A0A1B6GAS7"/>
<accession>A0A1B6GAS7</accession>
<feature type="region of interest" description="Disordered" evidence="1">
    <location>
        <begin position="70"/>
        <end position="124"/>
    </location>
</feature>
<evidence type="ECO:0000256" key="1">
    <source>
        <dbReference type="SAM" id="MobiDB-lite"/>
    </source>
</evidence>
<dbReference type="EMBL" id="GECZ01010243">
    <property type="protein sequence ID" value="JAS59526.1"/>
    <property type="molecule type" value="Transcribed_RNA"/>
</dbReference>
<sequence length="124" mass="13811">RASSESNSTSLNTDYSGSTLIDRRLVRTVELRRNTVPNGTGEDERRSLIESQDSLSRWLDTCSSHSLVFHPSYNQRMGPGASGSEEPQVHRQSGRPRGQADDDGNEPVQNGPIYAEMDFPYRPS</sequence>
<gene>
    <name evidence="2" type="ORF">g.11143</name>
</gene>